<proteinExistence type="inferred from homology"/>
<evidence type="ECO:0000256" key="10">
    <source>
        <dbReference type="ARBA" id="ARBA00023136"/>
    </source>
</evidence>
<keyword evidence="6" id="KW-0067">ATP-binding</keyword>
<dbReference type="GO" id="GO:0019829">
    <property type="term" value="F:ATPase-coupled monoatomic cation transmembrane transporter activity"/>
    <property type="evidence" value="ECO:0007669"/>
    <property type="project" value="TreeGrafter"/>
</dbReference>
<dbReference type="PANTHER" id="PTHR45630">
    <property type="entry name" value="CATION-TRANSPORTING ATPASE-RELATED"/>
    <property type="match status" value="1"/>
</dbReference>
<name>A0A836LK00_9TRYP</name>
<dbReference type="PANTHER" id="PTHR45630:SF7">
    <property type="entry name" value="ENDOPLASMIC RETICULUM TRANSMEMBRANE HELIX TRANSLOCASE"/>
    <property type="match status" value="1"/>
</dbReference>
<comment type="subcellular location">
    <subcellularLocation>
        <location evidence="1">Membrane</location>
        <topology evidence="1">Multi-pass membrane protein</topology>
    </subcellularLocation>
</comment>
<gene>
    <name evidence="13" type="ORF">JKF63_06470</name>
</gene>
<comment type="caution">
    <text evidence="13">The sequence shown here is derived from an EMBL/GenBank/DDBJ whole genome shotgun (WGS) entry which is preliminary data.</text>
</comment>
<dbReference type="NCBIfam" id="TIGR01494">
    <property type="entry name" value="ATPase_P-type"/>
    <property type="match status" value="2"/>
</dbReference>
<evidence type="ECO:0000256" key="7">
    <source>
        <dbReference type="ARBA" id="ARBA00022842"/>
    </source>
</evidence>
<dbReference type="InterPro" id="IPR008250">
    <property type="entry name" value="ATPase_P-typ_transduc_dom_A_sf"/>
</dbReference>
<dbReference type="FunFam" id="2.70.150.10:FF:000098">
    <property type="entry name" value="Cation-transporting ATPase"/>
    <property type="match status" value="1"/>
</dbReference>
<feature type="transmembrane region" description="Helical" evidence="11">
    <location>
        <begin position="228"/>
        <end position="247"/>
    </location>
</feature>
<dbReference type="InterPro" id="IPR006544">
    <property type="entry name" value="P-type_TPase_V"/>
</dbReference>
<dbReference type="SFLD" id="SFLDS00003">
    <property type="entry name" value="Haloacid_Dehalogenase"/>
    <property type="match status" value="1"/>
</dbReference>
<dbReference type="FunFam" id="3.40.50.1000:FF:000378">
    <property type="entry name" value="Cation-transporting ATPase"/>
    <property type="match status" value="1"/>
</dbReference>
<feature type="transmembrane region" description="Helical" evidence="11">
    <location>
        <begin position="202"/>
        <end position="222"/>
    </location>
</feature>
<feature type="transmembrane region" description="Helical" evidence="11">
    <location>
        <begin position="406"/>
        <end position="425"/>
    </location>
</feature>
<sequence length="1245" mass="139466">MSAENIVENTMIRQIRFLQRREWYTWLTVWPFIVLYVVSICLYIYPELVWDRVTYLVHQTYIDFFHAICTPVLVFLHSFLSLFTIWSVKFRARILYRTVAMEQLTDATDLLVETHLHKGESQIVPLHQESEGGHPPCFVFQQRKWKLDWREGLFVKPRFPTKHSFSYYIHWEGLNKEADRTKQEDMYGLNKMEVVIPEFHDLFVDHALSPFFVFQMFCVLLWCLDEYWYYSLFTGVMMVGMECTTVYQRIRNMRTLRDMAEVPVRDIDVIRGGKRVTIKTDALLPLDIMVVPSNAPCPVDAVLVKGTAVVNEASLTGESTPQLKEAPDDMDMALSIKKHARHMIFSGTQVLLSNGPQELSEEGGRNRVRSNALAVVLKTGFETKQGKLLRTILHSQGRVSENSGEAFGFIGVLVVFALAASGYLLKRGLADPNRSRWKLFLSCVQIITSVVPPELPMELSLAVNTTLLALTKLQVFCTEPFRIPFAGKVDTCCFDKTGTLTTDEMLFGGVDMADGSGLLNKLKKIPKYSEMVLATCHSLVRLDEETLAGDEMEKAATAALGYSIDGEDNIIYNPTNVKEQSNGDTTKAKKTDANSQTKYKVLLRFPFLATLRRMSCVISAPDGKYVVAKGSPESIAALCESVPESCLKIAEETAAKGYRVIALAYRPLAAEERASKEVVAALRRDDVERGLHFAGLAVYVCPLKKDAKETIENLEGGSHRCVIITGDSVQTAISVGKEVSMLLCKRQLVAKETSAGGEVEWVDSVSSLVQPGTAKDIIANTFQRGRKRRMPLDNEWDLCVNAEVIAPALMQHIIEVYNEQVTIWARCAPTQKEEIVTDLKKKNHIVMMAGDGTNDVGALKQAHAGIAVLNSASVATKVEKNELQVGPQAHNEPDVPAGLKVPPNFKFTVVPPQPPVGTPFMEMVKWKMLEAKRATEIKQVTRWNKQLEAMEKTKADKKAAAPPTLPGGAGESDFLMESLFNADDENMGGPPMIKLGDASIAAPFTCRSKALTSVCDIIRLGRTTLVTTHMMYKILALNCLTQAYSMSVLHCAGVKFGEKQMILAGVILSVCFLFMSRSKPLTHLCRQRPVTKVFHPYMICTVFFQFALHLYCMMQTSWMVAEVDAATMTDMSKNYEEGEFKPTLLNSTMFLLTTLISGVTFAVNYRGEPFMQGIRKNRPMFIALILLAIIVFSFASEANPEINREFEITVFPTEEFRTRFAQLLMLDAFGCFVIEKASLMLFTDY</sequence>
<dbReference type="InterPro" id="IPR023214">
    <property type="entry name" value="HAD_sf"/>
</dbReference>
<keyword evidence="8" id="KW-1278">Translocase</keyword>
<dbReference type="SUPFAM" id="SSF56784">
    <property type="entry name" value="HAD-like"/>
    <property type="match status" value="1"/>
</dbReference>
<dbReference type="Pfam" id="PF13246">
    <property type="entry name" value="Cation_ATPase"/>
    <property type="match status" value="1"/>
</dbReference>
<evidence type="ECO:0000256" key="5">
    <source>
        <dbReference type="ARBA" id="ARBA00022741"/>
    </source>
</evidence>
<evidence type="ECO:0000256" key="6">
    <source>
        <dbReference type="ARBA" id="ARBA00022840"/>
    </source>
</evidence>
<keyword evidence="3 11" id="KW-0812">Transmembrane</keyword>
<dbReference type="Proteomes" id="UP000674318">
    <property type="component" value="Unassembled WGS sequence"/>
</dbReference>
<dbReference type="Pfam" id="PF00122">
    <property type="entry name" value="E1-E2_ATPase"/>
    <property type="match status" value="1"/>
</dbReference>
<dbReference type="NCBIfam" id="TIGR01657">
    <property type="entry name" value="P-ATPase-V"/>
    <property type="match status" value="1"/>
</dbReference>
<dbReference type="InterPro" id="IPR044492">
    <property type="entry name" value="P_typ_ATPase_HD_dom"/>
</dbReference>
<evidence type="ECO:0000313" key="13">
    <source>
        <dbReference type="EMBL" id="KAG5510969.1"/>
    </source>
</evidence>
<evidence type="ECO:0000313" key="14">
    <source>
        <dbReference type="Proteomes" id="UP000674318"/>
    </source>
</evidence>
<dbReference type="GO" id="GO:0005524">
    <property type="term" value="F:ATP binding"/>
    <property type="evidence" value="ECO:0007669"/>
    <property type="project" value="UniProtKB-KW"/>
</dbReference>
<feature type="transmembrane region" description="Helical" evidence="11">
    <location>
        <begin position="1144"/>
        <end position="1165"/>
    </location>
</feature>
<feature type="transmembrane region" description="Helical" evidence="11">
    <location>
        <begin position="1060"/>
        <end position="1076"/>
    </location>
</feature>
<dbReference type="Gene3D" id="3.40.1110.10">
    <property type="entry name" value="Calcium-transporting ATPase, cytoplasmic domain N"/>
    <property type="match status" value="1"/>
</dbReference>
<keyword evidence="4" id="KW-0479">Metal-binding</keyword>
<evidence type="ECO:0000259" key="12">
    <source>
        <dbReference type="Pfam" id="PF00122"/>
    </source>
</evidence>
<evidence type="ECO:0000256" key="2">
    <source>
        <dbReference type="ARBA" id="ARBA00006000"/>
    </source>
</evidence>
<keyword evidence="10 11" id="KW-0472">Membrane</keyword>
<feature type="transmembrane region" description="Helical" evidence="11">
    <location>
        <begin position="1177"/>
        <end position="1195"/>
    </location>
</feature>
<evidence type="ECO:0000256" key="3">
    <source>
        <dbReference type="ARBA" id="ARBA00022692"/>
    </source>
</evidence>
<dbReference type="SFLD" id="SFLDF00027">
    <property type="entry name" value="p-type_atpase"/>
    <property type="match status" value="1"/>
</dbReference>
<dbReference type="GO" id="GO:0046872">
    <property type="term" value="F:metal ion binding"/>
    <property type="evidence" value="ECO:0007669"/>
    <property type="project" value="UniProtKB-KW"/>
</dbReference>
<dbReference type="InterPro" id="IPR023298">
    <property type="entry name" value="ATPase_P-typ_TM_dom_sf"/>
</dbReference>
<evidence type="ECO:0000256" key="1">
    <source>
        <dbReference type="ARBA" id="ARBA00004141"/>
    </source>
</evidence>
<dbReference type="FunFam" id="3.40.1110.10:FF:000187">
    <property type="entry name" value="Cation-transporting ATPase"/>
    <property type="match status" value="1"/>
</dbReference>
<feature type="transmembrane region" description="Helical" evidence="11">
    <location>
        <begin position="23"/>
        <end position="45"/>
    </location>
</feature>
<keyword evidence="7" id="KW-0460">Magnesium</keyword>
<dbReference type="SUPFAM" id="SSF81665">
    <property type="entry name" value="Calcium ATPase, transmembrane domain M"/>
    <property type="match status" value="1"/>
</dbReference>
<evidence type="ECO:0000256" key="8">
    <source>
        <dbReference type="ARBA" id="ARBA00022967"/>
    </source>
</evidence>
<dbReference type="GO" id="GO:0005789">
    <property type="term" value="C:endoplasmic reticulum membrane"/>
    <property type="evidence" value="ECO:0007669"/>
    <property type="project" value="TreeGrafter"/>
</dbReference>
<dbReference type="EMBL" id="JAFJZO010000007">
    <property type="protein sequence ID" value="KAG5510969.1"/>
    <property type="molecule type" value="Genomic_DNA"/>
</dbReference>
<dbReference type="GO" id="GO:0006874">
    <property type="term" value="P:intracellular calcium ion homeostasis"/>
    <property type="evidence" value="ECO:0007669"/>
    <property type="project" value="TreeGrafter"/>
</dbReference>
<dbReference type="AlphaFoldDB" id="A0A836LK00"/>
<dbReference type="InterPro" id="IPR059000">
    <property type="entry name" value="ATPase_P-type_domA"/>
</dbReference>
<dbReference type="Gene3D" id="2.70.150.10">
    <property type="entry name" value="Calcium-transporting ATPase, cytoplasmic transduction domain A"/>
    <property type="match status" value="1"/>
</dbReference>
<dbReference type="GO" id="GO:0015662">
    <property type="term" value="F:P-type ion transporter activity"/>
    <property type="evidence" value="ECO:0007669"/>
    <property type="project" value="TreeGrafter"/>
</dbReference>
<accession>A0A836LK00</accession>
<organism evidence="13 14">
    <name type="scientific">Porcisia hertigi</name>
    <dbReference type="NCBI Taxonomy" id="2761500"/>
    <lineage>
        <taxon>Eukaryota</taxon>
        <taxon>Discoba</taxon>
        <taxon>Euglenozoa</taxon>
        <taxon>Kinetoplastea</taxon>
        <taxon>Metakinetoplastina</taxon>
        <taxon>Trypanosomatida</taxon>
        <taxon>Trypanosomatidae</taxon>
        <taxon>Leishmaniinae</taxon>
        <taxon>Porcisia</taxon>
    </lineage>
</organism>
<reference evidence="13 14" key="1">
    <citation type="submission" date="2021-02" db="EMBL/GenBank/DDBJ databases">
        <title>Porcisia hertigi Genome sequencing and assembly.</title>
        <authorList>
            <person name="Almutairi H."/>
            <person name="Gatherer D."/>
        </authorList>
    </citation>
    <scope>NUCLEOTIDE SEQUENCE [LARGE SCALE GENOMIC DNA]</scope>
    <source>
        <strain evidence="13 14">C119</strain>
    </source>
</reference>
<protein>
    <recommendedName>
        <fullName evidence="12">P-type ATPase A domain-containing protein</fullName>
    </recommendedName>
</protein>
<dbReference type="OrthoDB" id="48943at2759"/>
<dbReference type="Gene3D" id="3.40.50.1000">
    <property type="entry name" value="HAD superfamily/HAD-like"/>
    <property type="match status" value="1"/>
</dbReference>
<dbReference type="RefSeq" id="XP_067759441.1">
    <property type="nucleotide sequence ID" value="XM_067902420.1"/>
</dbReference>
<evidence type="ECO:0000256" key="9">
    <source>
        <dbReference type="ARBA" id="ARBA00022989"/>
    </source>
</evidence>
<dbReference type="InterPro" id="IPR001757">
    <property type="entry name" value="P_typ_ATPase"/>
</dbReference>
<feature type="transmembrane region" description="Helical" evidence="11">
    <location>
        <begin position="65"/>
        <end position="88"/>
    </location>
</feature>
<dbReference type="GO" id="GO:0016887">
    <property type="term" value="F:ATP hydrolysis activity"/>
    <property type="evidence" value="ECO:0007669"/>
    <property type="project" value="InterPro"/>
</dbReference>
<keyword evidence="9 11" id="KW-1133">Transmembrane helix</keyword>
<keyword evidence="5" id="KW-0547">Nucleotide-binding</keyword>
<dbReference type="InterPro" id="IPR018303">
    <property type="entry name" value="ATPase_P-typ_P_site"/>
</dbReference>
<dbReference type="PRINTS" id="PR00119">
    <property type="entry name" value="CATATPASE"/>
</dbReference>
<dbReference type="PROSITE" id="PS00154">
    <property type="entry name" value="ATPASE_E1_E2"/>
    <property type="match status" value="1"/>
</dbReference>
<dbReference type="SUPFAM" id="SSF81660">
    <property type="entry name" value="Metal cation-transporting ATPase, ATP-binding domain N"/>
    <property type="match status" value="1"/>
</dbReference>
<evidence type="ECO:0000256" key="4">
    <source>
        <dbReference type="ARBA" id="ARBA00022723"/>
    </source>
</evidence>
<dbReference type="InterPro" id="IPR036412">
    <property type="entry name" value="HAD-like_sf"/>
</dbReference>
<keyword evidence="14" id="KW-1185">Reference proteome</keyword>
<dbReference type="InterPro" id="IPR023299">
    <property type="entry name" value="ATPase_P-typ_cyto_dom_N"/>
</dbReference>
<dbReference type="KEGG" id="phet:94292497"/>
<comment type="similarity">
    <text evidence="2">Belongs to the cation transport ATPase (P-type) (TC 3.A.3) family. Type V subfamily.</text>
</comment>
<evidence type="ECO:0000256" key="11">
    <source>
        <dbReference type="SAM" id="Phobius"/>
    </source>
</evidence>
<feature type="domain" description="P-type ATPase A" evidence="12">
    <location>
        <begin position="268"/>
        <end position="391"/>
    </location>
</feature>
<dbReference type="SUPFAM" id="SSF81653">
    <property type="entry name" value="Calcium ATPase, transduction domain A"/>
    <property type="match status" value="1"/>
</dbReference>
<dbReference type="GeneID" id="94292497"/>
<feature type="transmembrane region" description="Helical" evidence="11">
    <location>
        <begin position="1097"/>
        <end position="1121"/>
    </location>
</feature>
<dbReference type="SFLD" id="SFLDG00002">
    <property type="entry name" value="C1.7:_P-type_atpase_like"/>
    <property type="match status" value="1"/>
</dbReference>